<dbReference type="Pfam" id="PF04326">
    <property type="entry name" value="SLFN_AlbA_2"/>
    <property type="match status" value="1"/>
</dbReference>
<dbReference type="InterPro" id="IPR038461">
    <property type="entry name" value="Schlafen_AlbA_2_dom_sf"/>
</dbReference>
<dbReference type="Gene3D" id="1.10.10.10">
    <property type="entry name" value="Winged helix-like DNA-binding domain superfamily/Winged helix DNA-binding domain"/>
    <property type="match status" value="1"/>
</dbReference>
<dbReference type="PANTHER" id="PTHR30595">
    <property type="entry name" value="GLPR-RELATED TRANSCRIPTIONAL REPRESSOR"/>
    <property type="match status" value="1"/>
</dbReference>
<evidence type="ECO:0000313" key="3">
    <source>
        <dbReference type="EMBL" id="KAA6352026.1"/>
    </source>
</evidence>
<feature type="domain" description="Schlafen AlbA-2" evidence="1">
    <location>
        <begin position="15"/>
        <end position="128"/>
    </location>
</feature>
<dbReference type="Gene3D" id="3.30.950.30">
    <property type="entry name" value="Schlafen, AAA domain"/>
    <property type="match status" value="1"/>
</dbReference>
<dbReference type="SUPFAM" id="SSF46785">
    <property type="entry name" value="Winged helix' DNA-binding domain"/>
    <property type="match status" value="1"/>
</dbReference>
<sequence length="474" mass="55298">MIDTEKIKSIIVQREGLHIEFKKSYSELPRNVYETICAFLNRKGGYVLLGVEDNGYIEGIIEDTIPTQLQTLANDMNNPKLISPTFYLSGEVIEIDGKKIICIYVPESSQAHSYLGIYYDRNQEGDYKLMSNHQISNLFLRKFDGYTENKVYPYLQMKDFVQENFDRVRRMVSIRTGGTHPWVTMSNEDILRSSKLYRYDEGTGQEGYTMAAALLFGTEITVGTVCPHYRIDALCRKEDVDRYDDRDVIECNLIQAYDRLMAFVQKHTPDRFFLEGDRRVSIRDIIFREMICNLLIHREYSVNYHASLTIYKETVVTQNWSIPYIMGRITPENITPHSKNPNIAAFFRQLDWVEDLGSGVRKMFHYCPLYVKDKNELPIMEESDVFKLTIRYERERTYKTSISNKINLVVDIKHANEIVGLIQDNPKITVIEIGNELSLSENHIRKILSQLIKVKIIERKGSRKNGEWQLLNID</sequence>
<dbReference type="InterPro" id="IPR036388">
    <property type="entry name" value="WH-like_DNA-bd_sf"/>
</dbReference>
<protein>
    <recommendedName>
        <fullName evidence="1">Schlafen AlbA-2 domain-containing protein</fullName>
    </recommendedName>
</protein>
<proteinExistence type="predicted"/>
<dbReference type="EMBL" id="SNRY01000006">
    <property type="protein sequence ID" value="KAA6352026.1"/>
    <property type="molecule type" value="Genomic_DNA"/>
</dbReference>
<evidence type="ECO:0000313" key="2">
    <source>
        <dbReference type="EMBL" id="KAA6352002.1"/>
    </source>
</evidence>
<comment type="caution">
    <text evidence="3">The sequence shown here is derived from an EMBL/GenBank/DDBJ whole genome shotgun (WGS) entry which is preliminary data.</text>
</comment>
<name>A0A5J4T0J4_9ZZZZ</name>
<reference evidence="3" key="1">
    <citation type="submission" date="2019-03" db="EMBL/GenBank/DDBJ databases">
        <title>Single cell metagenomics reveals metabolic interactions within the superorganism composed of flagellate Streblomastix strix and complex community of Bacteroidetes bacteria on its surface.</title>
        <authorList>
            <person name="Treitli S.C."/>
            <person name="Kolisko M."/>
            <person name="Husnik F."/>
            <person name="Keeling P."/>
            <person name="Hampl V."/>
        </authorList>
    </citation>
    <scope>NUCLEOTIDE SEQUENCE</scope>
    <source>
        <strain evidence="3">STM</strain>
    </source>
</reference>
<dbReference type="Gene3D" id="3.30.565.60">
    <property type="match status" value="1"/>
</dbReference>
<dbReference type="InterPro" id="IPR036390">
    <property type="entry name" value="WH_DNA-bd_sf"/>
</dbReference>
<dbReference type="InterPro" id="IPR038475">
    <property type="entry name" value="RecG_C_sf"/>
</dbReference>
<accession>A0A5J4T0J4</accession>
<evidence type="ECO:0000259" key="1">
    <source>
        <dbReference type="Pfam" id="PF04326"/>
    </source>
</evidence>
<gene>
    <name evidence="2" type="ORF">EZS27_000634</name>
    <name evidence="3" type="ORF">EZS27_000658</name>
</gene>
<dbReference type="PANTHER" id="PTHR30595:SF6">
    <property type="entry name" value="SCHLAFEN ALBA-2 DOMAIN-CONTAINING PROTEIN"/>
    <property type="match status" value="1"/>
</dbReference>
<dbReference type="EMBL" id="SNRY01000006">
    <property type="protein sequence ID" value="KAA6352002.1"/>
    <property type="molecule type" value="Genomic_DNA"/>
</dbReference>
<dbReference type="AlphaFoldDB" id="A0A5J4T0J4"/>
<dbReference type="InterPro" id="IPR007421">
    <property type="entry name" value="Schlafen_AlbA_2_dom"/>
</dbReference>
<organism evidence="3">
    <name type="scientific">termite gut metagenome</name>
    <dbReference type="NCBI Taxonomy" id="433724"/>
    <lineage>
        <taxon>unclassified sequences</taxon>
        <taxon>metagenomes</taxon>
        <taxon>organismal metagenomes</taxon>
    </lineage>
</organism>